<proteinExistence type="inferred from homology"/>
<dbReference type="SUPFAM" id="SSF52540">
    <property type="entry name" value="P-loop containing nucleoside triphosphate hydrolases"/>
    <property type="match status" value="1"/>
</dbReference>
<keyword evidence="11" id="KW-0067">ATP-binding</keyword>
<dbReference type="Pfam" id="PF04851">
    <property type="entry name" value="ResIII"/>
    <property type="match status" value="1"/>
</dbReference>
<name>A0A9P5AD00_9HYPO</name>
<keyword evidence="15" id="KW-0464">Manganese</keyword>
<dbReference type="InterPro" id="IPR006935">
    <property type="entry name" value="Helicase/UvrB_N"/>
</dbReference>
<evidence type="ECO:0000256" key="8">
    <source>
        <dbReference type="ARBA" id="ARBA00022801"/>
    </source>
</evidence>
<evidence type="ECO:0000256" key="11">
    <source>
        <dbReference type="ARBA" id="ARBA00022840"/>
    </source>
</evidence>
<evidence type="ECO:0000256" key="2">
    <source>
        <dbReference type="ARBA" id="ARBA00001946"/>
    </source>
</evidence>
<dbReference type="Pfam" id="PF00271">
    <property type="entry name" value="Helicase_C"/>
    <property type="match status" value="1"/>
</dbReference>
<evidence type="ECO:0000259" key="22">
    <source>
        <dbReference type="PROSITE" id="PS51327"/>
    </source>
</evidence>
<dbReference type="OrthoDB" id="416741at2759"/>
<reference evidence="23" key="2">
    <citation type="submission" date="2020-02" db="EMBL/GenBank/DDBJ databases">
        <title>Identification and distribution of gene clusters putatively required for synthesis of sphingolipid metabolism inhibitors in phylogenetically diverse species of the filamentous fungus Fusarium.</title>
        <authorList>
            <person name="Kim H.-S."/>
            <person name="Busman M."/>
            <person name="Brown D.W."/>
            <person name="Divon H."/>
            <person name="Uhlig S."/>
            <person name="Proctor R.H."/>
        </authorList>
    </citation>
    <scope>NUCLEOTIDE SEQUENCE</scope>
    <source>
        <strain evidence="23">NRRL 25174</strain>
    </source>
</reference>
<dbReference type="GO" id="GO:0046872">
    <property type="term" value="F:metal ion binding"/>
    <property type="evidence" value="ECO:0007669"/>
    <property type="project" value="UniProtKB-KW"/>
</dbReference>
<evidence type="ECO:0000259" key="18">
    <source>
        <dbReference type="PROSITE" id="PS50142"/>
    </source>
</evidence>
<dbReference type="Pfam" id="PF24995">
    <property type="entry name" value="DSRM_2"/>
    <property type="match status" value="1"/>
</dbReference>
<dbReference type="GO" id="GO:0004386">
    <property type="term" value="F:helicase activity"/>
    <property type="evidence" value="ECO:0007669"/>
    <property type="project" value="UniProtKB-KW"/>
</dbReference>
<dbReference type="Pfam" id="PF03368">
    <property type="entry name" value="Dicer_dimer"/>
    <property type="match status" value="1"/>
</dbReference>
<keyword evidence="6" id="KW-0677">Repeat</keyword>
<feature type="domain" description="Helicase C-terminal" evidence="21">
    <location>
        <begin position="409"/>
        <end position="607"/>
    </location>
</feature>
<dbReference type="InterPro" id="IPR027417">
    <property type="entry name" value="P-loop_NTPase"/>
</dbReference>
<dbReference type="InterPro" id="IPR056755">
    <property type="entry name" value="DSRM_2"/>
</dbReference>
<feature type="domain" description="Helicase ATP-binding" evidence="20">
    <location>
        <begin position="88"/>
        <end position="269"/>
    </location>
</feature>
<feature type="domain" description="RNase III" evidence="18">
    <location>
        <begin position="1204"/>
        <end position="1362"/>
    </location>
</feature>
<dbReference type="CDD" id="cd18034">
    <property type="entry name" value="DEXHc_dicer"/>
    <property type="match status" value="1"/>
</dbReference>
<dbReference type="GO" id="GO:0050688">
    <property type="term" value="P:regulation of defense response to virus"/>
    <property type="evidence" value="ECO:0007669"/>
    <property type="project" value="UniProtKB-KW"/>
</dbReference>
<dbReference type="Gene3D" id="3.40.50.300">
    <property type="entry name" value="P-loop containing nucleotide triphosphate hydrolases"/>
    <property type="match status" value="2"/>
</dbReference>
<comment type="cofactor">
    <cofactor evidence="2">
        <name>Mg(2+)</name>
        <dbReference type="ChEBI" id="CHEBI:18420"/>
    </cofactor>
</comment>
<dbReference type="EMBL" id="PVQB02000489">
    <property type="protein sequence ID" value="KAF4336531.1"/>
    <property type="molecule type" value="Genomic_DNA"/>
</dbReference>
<comment type="caution">
    <text evidence="23">The sequence shown here is derived from an EMBL/GenBank/DDBJ whole genome shotgun (WGS) entry which is preliminary data.</text>
</comment>
<evidence type="ECO:0000313" key="23">
    <source>
        <dbReference type="EMBL" id="KAF4336531.1"/>
    </source>
</evidence>
<keyword evidence="9" id="KW-0347">Helicase</keyword>
<dbReference type="SMART" id="SM00490">
    <property type="entry name" value="HELICc"/>
    <property type="match status" value="1"/>
</dbReference>
<comment type="similarity">
    <text evidence="16 17">Belongs to the helicase family. Dicer subfamily.</text>
</comment>
<evidence type="ECO:0000256" key="1">
    <source>
        <dbReference type="ARBA" id="ARBA00001936"/>
    </source>
</evidence>
<evidence type="ECO:0000256" key="12">
    <source>
        <dbReference type="ARBA" id="ARBA00022842"/>
    </source>
</evidence>
<organism evidence="23 24">
    <name type="scientific">Fusarium beomiforme</name>
    <dbReference type="NCBI Taxonomy" id="44412"/>
    <lineage>
        <taxon>Eukaryota</taxon>
        <taxon>Fungi</taxon>
        <taxon>Dikarya</taxon>
        <taxon>Ascomycota</taxon>
        <taxon>Pezizomycotina</taxon>
        <taxon>Sordariomycetes</taxon>
        <taxon>Hypocreomycetidae</taxon>
        <taxon>Hypocreales</taxon>
        <taxon>Nectriaceae</taxon>
        <taxon>Fusarium</taxon>
        <taxon>Fusarium burgessii species complex</taxon>
    </lineage>
</organism>
<evidence type="ECO:0000256" key="13">
    <source>
        <dbReference type="ARBA" id="ARBA00022884"/>
    </source>
</evidence>
<dbReference type="InterPro" id="IPR014001">
    <property type="entry name" value="Helicase_ATP-bd"/>
</dbReference>
<dbReference type="InterPro" id="IPR005034">
    <property type="entry name" value="Dicer_dimerisation"/>
</dbReference>
<sequence length="1501" mass="170198">MSDHEYIDTDEEDDRYRLVVNPSKPRKMTEKKLRDQAALQAHIEQTHREAAKSAVPFSDPSKQSLTELVNQNESRKIIASPREYQIELFERAKERNTLVVLPTGTGKTLISALLLRHHLEQELEARAAGKPKKVAFFLVEKVALCVQQHAVLSCNLGVHPVTKFVGKMTGTTKTKEYWDNQFSENMVVVCTAQILLDCLTCGFVTMSRINLLIFDEAHHTKKKHPYARIMEIYYRTIEGERPRVLGMTASPVDARTRDVKDTALELERALDCQIATISDEVLMQTMERQRQIEESVNYDTLDCPNDTKTPLWNSIYALVSRNEQFKLSLEFTKEASSFLGAWCADRYWQLAMTDLETEKLAARTSREFVGDIAITRSDEATGAVRSVQKVVQAHTFGTIGPKSQGLSAKLKKLHEILFHAFTNDDTKRCIVFVEKRFTARILADLYRQPAMRIPGMSASYMVGCQSVTSTFGSMSFRDQVLVLHEFKRGNINCLFATPVAEEGIDVPDCDLVIRFDLFNSVIQYLQSKGRARQARSRYITMMEDGNLMQLRTLKQAWRDSLTLEKFCLSLSADQKLHEETMDEAMEMLAERLEHQVYEIPSTGARLTLPASLEILARFISHLSSDGYAKVEYQVQRINNRFLADAILPPQSPVNFVKGTQQRSKLLAKCSAAFEACKILIREKHVDGNLQPTFKKKAHIMRNARLAVSSNKKADYDMRLRPEIWAERGEWTECFATIITINEGGVLGGGVPGRSLILLSRRKIPQLPGVPLFFGNGRSSVAELTPAEDPLQLNSEEADGLTKFTHRVFVDVFSKEYETTSDQFPYLLAPFVDEPQSANIRSHIDWDVVNIVRSNENLEWENAPEDFFMNKLVTDPYDGGRKLIIKGIDKTKKPSDPTPEGVPESRSRAYKLAEQTIKQYSNSLYHKTRQKVQWRDAQPVVKAELLSLRRNLLDEFEVDEDINMECFVILEPLHVSALPTDVVSMALAFPAIIHRIDSALITLDACNLLDLEIPPKLALEAMTKDSDNSEEHDKEQINFQTGMGENYERLEFLGDCFLKMATTISIYTLMPNGNECKYHVERMLLICNQNLFNHAVDRKLQEYIRSKSFDRRTWYPDLPLKKGKAAKTAMRHNLADKTIADVCEALIGAAYLTSKDDKMDLAVKAVSRMTKSKNHRMKTFRDYYKAYKVPEWQEGAGTASQRSLVQKAAKATGYRFKSAQLVQSAFKHPSWPYDSVPDYQRLEFLGDSLLDMVVVDYLYRSFPQADPQWLTEHKMAIVSNQFLSCLCVKLGLHPNLLASSSAFLGQIRDYVAELGIAEEDARQEAKEEGIPMRKDFWLKVNAAPKAYADMIEALVGAMFVDSKYNFAVVENFFTKFMKPYFEDMSLYDTFANKHPVTFLSKKMQQELGCTNWRISAEAVPCSAEKGMAALTDTEMCAVFMVHQKVIADDTSESGRYSKQRAATKALAILNSFGDDIQAAKKFLGCDCKLGEADVEVDHGTAI</sequence>
<dbReference type="PROSITE" id="PS51194">
    <property type="entry name" value="HELICASE_CTER"/>
    <property type="match status" value="1"/>
</dbReference>
<feature type="domain" description="Dicer dsRNA-binding fold" evidence="22">
    <location>
        <begin position="611"/>
        <end position="699"/>
    </location>
</feature>
<evidence type="ECO:0000256" key="4">
    <source>
        <dbReference type="ARBA" id="ARBA00022721"/>
    </source>
</evidence>
<gene>
    <name evidence="23" type="ORF">FBEOM_9612</name>
</gene>
<keyword evidence="7" id="KW-0547">Nucleotide-binding</keyword>
<accession>A0A9P5AD00</accession>
<dbReference type="PANTHER" id="PTHR14950:SF62">
    <property type="entry name" value="DICER-LIKE PROTEIN 1"/>
    <property type="match status" value="1"/>
</dbReference>
<dbReference type="GO" id="GO:0003723">
    <property type="term" value="F:RNA binding"/>
    <property type="evidence" value="ECO:0007669"/>
    <property type="project" value="UniProtKB-UniRule"/>
</dbReference>
<evidence type="ECO:0000256" key="7">
    <source>
        <dbReference type="ARBA" id="ARBA00022741"/>
    </source>
</evidence>
<evidence type="ECO:0000256" key="5">
    <source>
        <dbReference type="ARBA" id="ARBA00022723"/>
    </source>
</evidence>
<dbReference type="SMART" id="SM00535">
    <property type="entry name" value="RIBOc"/>
    <property type="match status" value="2"/>
</dbReference>
<evidence type="ECO:0000256" key="6">
    <source>
        <dbReference type="ARBA" id="ARBA00022737"/>
    </source>
</evidence>
<feature type="domain" description="PAZ" evidence="19">
    <location>
        <begin position="846"/>
        <end position="976"/>
    </location>
</feature>
<dbReference type="InterPro" id="IPR003100">
    <property type="entry name" value="PAZ_dom"/>
</dbReference>
<dbReference type="CDD" id="cd00593">
    <property type="entry name" value="RIBOc"/>
    <property type="match status" value="2"/>
</dbReference>
<keyword evidence="14" id="KW-0051">Antiviral defense</keyword>
<dbReference type="Proteomes" id="UP000730481">
    <property type="component" value="Unassembled WGS sequence"/>
</dbReference>
<feature type="domain" description="RNase III" evidence="18">
    <location>
        <begin position="1015"/>
        <end position="1154"/>
    </location>
</feature>
<dbReference type="GO" id="GO:0003677">
    <property type="term" value="F:DNA binding"/>
    <property type="evidence" value="ECO:0007669"/>
    <property type="project" value="InterPro"/>
</dbReference>
<dbReference type="InterPro" id="IPR000999">
    <property type="entry name" value="RNase_III_dom"/>
</dbReference>
<dbReference type="Gene3D" id="1.10.1520.10">
    <property type="entry name" value="Ribonuclease III domain"/>
    <property type="match status" value="2"/>
</dbReference>
<dbReference type="GO" id="GO:0005634">
    <property type="term" value="C:nucleus"/>
    <property type="evidence" value="ECO:0007669"/>
    <property type="project" value="TreeGrafter"/>
</dbReference>
<evidence type="ECO:0000259" key="20">
    <source>
        <dbReference type="PROSITE" id="PS51192"/>
    </source>
</evidence>
<protein>
    <recommendedName>
        <fullName evidence="3">Dicer-like protein 1</fullName>
    </recommendedName>
</protein>
<dbReference type="PROSITE" id="PS51192">
    <property type="entry name" value="HELICASE_ATP_BIND_1"/>
    <property type="match status" value="1"/>
</dbReference>
<evidence type="ECO:0000256" key="14">
    <source>
        <dbReference type="ARBA" id="ARBA00023118"/>
    </source>
</evidence>
<evidence type="ECO:0000256" key="15">
    <source>
        <dbReference type="ARBA" id="ARBA00023211"/>
    </source>
</evidence>
<evidence type="ECO:0000313" key="24">
    <source>
        <dbReference type="Proteomes" id="UP000730481"/>
    </source>
</evidence>
<evidence type="ECO:0000259" key="21">
    <source>
        <dbReference type="PROSITE" id="PS51194"/>
    </source>
</evidence>
<dbReference type="InterPro" id="IPR001650">
    <property type="entry name" value="Helicase_C-like"/>
</dbReference>
<dbReference type="PANTHER" id="PTHR14950">
    <property type="entry name" value="DICER-RELATED"/>
    <property type="match status" value="1"/>
</dbReference>
<dbReference type="GO" id="GO:0005737">
    <property type="term" value="C:cytoplasm"/>
    <property type="evidence" value="ECO:0007669"/>
    <property type="project" value="TreeGrafter"/>
</dbReference>
<evidence type="ECO:0000256" key="10">
    <source>
        <dbReference type="ARBA" id="ARBA00022833"/>
    </source>
</evidence>
<dbReference type="Pfam" id="PF00636">
    <property type="entry name" value="Ribonuclease_3"/>
    <property type="match status" value="2"/>
</dbReference>
<dbReference type="FunFam" id="1.10.1520.10:FF:000015">
    <property type="entry name" value="Dicer-like protein 1"/>
    <property type="match status" value="1"/>
</dbReference>
<dbReference type="PROSITE" id="PS50142">
    <property type="entry name" value="RNASE_3_2"/>
    <property type="match status" value="2"/>
</dbReference>
<keyword evidence="13 17" id="KW-0694">RNA-binding</keyword>
<keyword evidence="10" id="KW-0862">Zinc</keyword>
<dbReference type="GO" id="GO:0030422">
    <property type="term" value="P:siRNA processing"/>
    <property type="evidence" value="ECO:0007669"/>
    <property type="project" value="TreeGrafter"/>
</dbReference>
<dbReference type="SMART" id="SM00487">
    <property type="entry name" value="DEXDc"/>
    <property type="match status" value="1"/>
</dbReference>
<dbReference type="PROSITE" id="PS51327">
    <property type="entry name" value="DICER_DSRBF"/>
    <property type="match status" value="1"/>
</dbReference>
<dbReference type="GO" id="GO:0005524">
    <property type="term" value="F:ATP binding"/>
    <property type="evidence" value="ECO:0007669"/>
    <property type="project" value="UniProtKB-KW"/>
</dbReference>
<evidence type="ECO:0000256" key="17">
    <source>
        <dbReference type="PROSITE-ProRule" id="PRU00657"/>
    </source>
</evidence>
<comment type="cofactor">
    <cofactor evidence="1">
        <name>Mn(2+)</name>
        <dbReference type="ChEBI" id="CHEBI:29035"/>
    </cofactor>
</comment>
<dbReference type="InterPro" id="IPR036389">
    <property type="entry name" value="RNase_III_sf"/>
</dbReference>
<dbReference type="SUPFAM" id="SSF69065">
    <property type="entry name" value="RNase III domain-like"/>
    <property type="match status" value="2"/>
</dbReference>
<evidence type="ECO:0000256" key="16">
    <source>
        <dbReference type="ARBA" id="ARBA00035116"/>
    </source>
</evidence>
<keyword evidence="24" id="KW-1185">Reference proteome</keyword>
<evidence type="ECO:0000256" key="3">
    <source>
        <dbReference type="ARBA" id="ARBA00020797"/>
    </source>
</evidence>
<dbReference type="Gene3D" id="3.30.160.380">
    <property type="entry name" value="Dicer dimerisation domain"/>
    <property type="match status" value="1"/>
</dbReference>
<keyword evidence="4" id="KW-0930">Antiviral protein</keyword>
<keyword evidence="12" id="KW-0460">Magnesium</keyword>
<keyword evidence="5" id="KW-0479">Metal-binding</keyword>
<dbReference type="PROSITE" id="PS00517">
    <property type="entry name" value="RNASE_3_1"/>
    <property type="match status" value="1"/>
</dbReference>
<dbReference type="PROSITE" id="PS50821">
    <property type="entry name" value="PAZ"/>
    <property type="match status" value="1"/>
</dbReference>
<dbReference type="GO" id="GO:0051607">
    <property type="term" value="P:defense response to virus"/>
    <property type="evidence" value="ECO:0007669"/>
    <property type="project" value="UniProtKB-KW"/>
</dbReference>
<keyword evidence="8" id="KW-0378">Hydrolase</keyword>
<dbReference type="GO" id="GO:0004525">
    <property type="term" value="F:ribonuclease III activity"/>
    <property type="evidence" value="ECO:0007669"/>
    <property type="project" value="InterPro"/>
</dbReference>
<reference evidence="23" key="1">
    <citation type="journal article" date="2017" name="Mycologia">
        <title>Fusarium algeriense, sp. nov., a novel toxigenic crown rot pathogen of durum wheat from Algeria is nested in the Fusarium burgessii species complex.</title>
        <authorList>
            <person name="Laraba I."/>
            <person name="Keddad A."/>
            <person name="Boureghda H."/>
            <person name="Abdallah N."/>
            <person name="Vaughan M.M."/>
            <person name="Proctor R.H."/>
            <person name="Busman M."/>
            <person name="O'Donnell K."/>
        </authorList>
    </citation>
    <scope>NUCLEOTIDE SEQUENCE</scope>
    <source>
        <strain evidence="23">NRRL 25174</strain>
    </source>
</reference>
<evidence type="ECO:0000259" key="19">
    <source>
        <dbReference type="PROSITE" id="PS50821"/>
    </source>
</evidence>
<evidence type="ECO:0000256" key="9">
    <source>
        <dbReference type="ARBA" id="ARBA00022806"/>
    </source>
</evidence>
<dbReference type="InterPro" id="IPR038248">
    <property type="entry name" value="Dicer_dimer_sf"/>
</dbReference>